<accession>A0A0A8YL11</accession>
<dbReference type="EMBL" id="GBRH01274738">
    <property type="protein sequence ID" value="JAD23157.1"/>
    <property type="molecule type" value="Transcribed_RNA"/>
</dbReference>
<evidence type="ECO:0000313" key="1">
    <source>
        <dbReference type="EMBL" id="JAD23157.1"/>
    </source>
</evidence>
<reference evidence="1" key="2">
    <citation type="journal article" date="2015" name="Data Brief">
        <title>Shoot transcriptome of the giant reed, Arundo donax.</title>
        <authorList>
            <person name="Barrero R.A."/>
            <person name="Guerrero F.D."/>
            <person name="Moolhuijzen P."/>
            <person name="Goolsby J.A."/>
            <person name="Tidwell J."/>
            <person name="Bellgard S.E."/>
            <person name="Bellgard M.I."/>
        </authorList>
    </citation>
    <scope>NUCLEOTIDE SEQUENCE</scope>
    <source>
        <tissue evidence="1">Shoot tissue taken approximately 20 cm above the soil surface</tissue>
    </source>
</reference>
<name>A0A0A8YL11_ARUDO</name>
<sequence length="16" mass="1999">MLTRMENQLLRIICQH</sequence>
<organism evidence="1">
    <name type="scientific">Arundo donax</name>
    <name type="common">Giant reed</name>
    <name type="synonym">Donax arundinaceus</name>
    <dbReference type="NCBI Taxonomy" id="35708"/>
    <lineage>
        <taxon>Eukaryota</taxon>
        <taxon>Viridiplantae</taxon>
        <taxon>Streptophyta</taxon>
        <taxon>Embryophyta</taxon>
        <taxon>Tracheophyta</taxon>
        <taxon>Spermatophyta</taxon>
        <taxon>Magnoliopsida</taxon>
        <taxon>Liliopsida</taxon>
        <taxon>Poales</taxon>
        <taxon>Poaceae</taxon>
        <taxon>PACMAD clade</taxon>
        <taxon>Arundinoideae</taxon>
        <taxon>Arundineae</taxon>
        <taxon>Arundo</taxon>
    </lineage>
</organism>
<reference evidence="1" key="1">
    <citation type="submission" date="2014-09" db="EMBL/GenBank/DDBJ databases">
        <authorList>
            <person name="Magalhaes I.L.F."/>
            <person name="Oliveira U."/>
            <person name="Santos F.R."/>
            <person name="Vidigal T.H.D.A."/>
            <person name="Brescovit A.D."/>
            <person name="Santos A.J."/>
        </authorList>
    </citation>
    <scope>NUCLEOTIDE SEQUENCE</scope>
    <source>
        <tissue evidence="1">Shoot tissue taken approximately 20 cm above the soil surface</tissue>
    </source>
</reference>
<dbReference type="AlphaFoldDB" id="A0A0A8YL11"/>
<proteinExistence type="predicted"/>
<protein>
    <submittedName>
        <fullName evidence="1">Uncharacterized protein</fullName>
    </submittedName>
</protein>